<evidence type="ECO:0000256" key="3">
    <source>
        <dbReference type="ARBA" id="ARBA00022525"/>
    </source>
</evidence>
<proteinExistence type="inferred from homology"/>
<comment type="similarity">
    <text evidence="2">Belongs to the PLAC1 family.</text>
</comment>
<dbReference type="AlphaFoldDB" id="A6I0A6"/>
<dbReference type="InterPro" id="IPR033222">
    <property type="entry name" value="PLAC1_fam"/>
</dbReference>
<feature type="signal peptide" evidence="5">
    <location>
        <begin position="1"/>
        <end position="21"/>
    </location>
</feature>
<sequence length="162" mass="18501">MKPFLGLQGLLLLLSFMKTCADDWSAIRLRCANHWFYLRIKATVFPNIFMEPDEVFLGFGCPVTTVWPNDVYDFTYPTYACGIVNKVLYDITLLQTKLTYISKNASLRAEMGLSCVLHSRYPLFCEAESRGDFTGNPPEWAVDMRVRRDDQAVPTVPPNFAI</sequence>
<protein>
    <submittedName>
        <fullName evidence="6">RCG47634</fullName>
    </submittedName>
</protein>
<keyword evidence="4 5" id="KW-0732">Signal</keyword>
<gene>
    <name evidence="6" type="ORF">rCG_47634</name>
</gene>
<accession>A6I0A6</accession>
<name>A6I0A6_RAT</name>
<dbReference type="EMBL" id="CH473953">
    <property type="protein sequence ID" value="EDM12887.1"/>
    <property type="molecule type" value="Genomic_DNA"/>
</dbReference>
<dbReference type="GO" id="GO:0005576">
    <property type="term" value="C:extracellular region"/>
    <property type="evidence" value="ECO:0007669"/>
    <property type="project" value="UniProtKB-SubCell"/>
</dbReference>
<keyword evidence="3" id="KW-0964">Secreted</keyword>
<dbReference type="PANTHER" id="PTHR14380">
    <property type="entry name" value="PLACENTA-SPECIFIC PROTEIN 1"/>
    <property type="match status" value="1"/>
</dbReference>
<organism evidence="6 7">
    <name type="scientific">Rattus norvegicus</name>
    <name type="common">Rat</name>
    <dbReference type="NCBI Taxonomy" id="10116"/>
    <lineage>
        <taxon>Eukaryota</taxon>
        <taxon>Metazoa</taxon>
        <taxon>Chordata</taxon>
        <taxon>Craniata</taxon>
        <taxon>Vertebrata</taxon>
        <taxon>Euteleostomi</taxon>
        <taxon>Mammalia</taxon>
        <taxon>Eutheria</taxon>
        <taxon>Euarchontoglires</taxon>
        <taxon>Glires</taxon>
        <taxon>Rodentia</taxon>
        <taxon>Myomorpha</taxon>
        <taxon>Muroidea</taxon>
        <taxon>Muridae</taxon>
        <taxon>Murinae</taxon>
        <taxon>Rattus</taxon>
    </lineage>
</organism>
<dbReference type="PANTHER" id="PTHR14380:SF3">
    <property type="entry name" value="OOCYTE-SECRETED PROTEIN 1"/>
    <property type="match status" value="1"/>
</dbReference>
<evidence type="ECO:0000256" key="5">
    <source>
        <dbReference type="SAM" id="SignalP"/>
    </source>
</evidence>
<comment type="subcellular location">
    <subcellularLocation>
        <location evidence="1">Secreted</location>
    </subcellularLocation>
</comment>
<reference evidence="7" key="1">
    <citation type="submission" date="2005-09" db="EMBL/GenBank/DDBJ databases">
        <authorList>
            <person name="Mural R.J."/>
            <person name="Li P.W."/>
            <person name="Adams M.D."/>
            <person name="Amanatides P.G."/>
            <person name="Baden-Tillson H."/>
            <person name="Barnstead M."/>
            <person name="Chin S.H."/>
            <person name="Dew I."/>
            <person name="Evans C.A."/>
            <person name="Ferriera S."/>
            <person name="Flanigan M."/>
            <person name="Fosler C."/>
            <person name="Glodek A."/>
            <person name="Gu Z."/>
            <person name="Holt R.A."/>
            <person name="Jennings D."/>
            <person name="Kraft C.L."/>
            <person name="Lu F."/>
            <person name="Nguyen T."/>
            <person name="Nusskern D.R."/>
            <person name="Pfannkoch C.M."/>
            <person name="Sitter C."/>
            <person name="Sutton G.G."/>
            <person name="Venter J.C."/>
            <person name="Wang Z."/>
            <person name="Woodage T."/>
            <person name="Zheng X.H."/>
            <person name="Zhong F."/>
        </authorList>
    </citation>
    <scope>NUCLEOTIDE SEQUENCE [LARGE SCALE GENOMIC DNA]</scope>
    <source>
        <strain>BN</strain>
        <strain evidence="7">Sprague-Dawley</strain>
    </source>
</reference>
<evidence type="ECO:0000313" key="7">
    <source>
        <dbReference type="Proteomes" id="UP000234681"/>
    </source>
</evidence>
<feature type="chain" id="PRO_5039945395" evidence="5">
    <location>
        <begin position="22"/>
        <end position="162"/>
    </location>
</feature>
<evidence type="ECO:0000256" key="1">
    <source>
        <dbReference type="ARBA" id="ARBA00004613"/>
    </source>
</evidence>
<evidence type="ECO:0000256" key="4">
    <source>
        <dbReference type="ARBA" id="ARBA00022729"/>
    </source>
</evidence>
<evidence type="ECO:0000256" key="2">
    <source>
        <dbReference type="ARBA" id="ARBA00010071"/>
    </source>
</evidence>
<evidence type="ECO:0000313" key="6">
    <source>
        <dbReference type="EMBL" id="EDM12887.1"/>
    </source>
</evidence>
<dbReference type="Proteomes" id="UP000234681">
    <property type="component" value="Chromosome 1"/>
</dbReference>